<sequence length="210" mass="23284">MTTAWSLTQARIRPPSAILAFYCPVEYNPQAPTIMGHEVEKRTMSLTEIRKLLSTEPTANHAPNSLDTTKLGWVRRGDPRSELVRALVKEDRGMSILFNGLPPDGEELPYPDADRAEAFSPLCQVRKGNYRVPTYLIIGDQDDIASFKKGQEFARALEEHGVRSGFLPVEGAKHIFDLGLVPGSEGWNAGVGPGYEFLLKELESNQRGFA</sequence>
<dbReference type="HOGENOM" id="CLU_1310027_0_0_1"/>
<proteinExistence type="predicted"/>
<dbReference type="SUPFAM" id="SSF53474">
    <property type="entry name" value="alpha/beta-Hydrolases"/>
    <property type="match status" value="1"/>
</dbReference>
<gene>
    <name evidence="1" type="ORF">CH063_07922</name>
</gene>
<evidence type="ECO:0000313" key="1">
    <source>
        <dbReference type="EMBL" id="CCF36328.1"/>
    </source>
</evidence>
<dbReference type="eggNOG" id="KOG1202">
    <property type="taxonomic scope" value="Eukaryota"/>
</dbReference>
<accession>H1V7X6</accession>
<organism evidence="1 2">
    <name type="scientific">Colletotrichum higginsianum (strain IMI 349063)</name>
    <name type="common">Crucifer anthracnose fungus</name>
    <dbReference type="NCBI Taxonomy" id="759273"/>
    <lineage>
        <taxon>Eukaryota</taxon>
        <taxon>Fungi</taxon>
        <taxon>Dikarya</taxon>
        <taxon>Ascomycota</taxon>
        <taxon>Pezizomycotina</taxon>
        <taxon>Sordariomycetes</taxon>
        <taxon>Hypocreomycetidae</taxon>
        <taxon>Glomerellales</taxon>
        <taxon>Glomerellaceae</taxon>
        <taxon>Colletotrichum</taxon>
        <taxon>Colletotrichum destructivum species complex</taxon>
    </lineage>
</organism>
<reference evidence="2" key="1">
    <citation type="journal article" date="2012" name="Nat. Genet.">
        <title>Lifestyle transitions in plant pathogenic Colletotrichum fungi deciphered by genome and transcriptome analyses.</title>
        <authorList>
            <person name="O'Connell R.J."/>
            <person name="Thon M.R."/>
            <person name="Hacquard S."/>
            <person name="Amyotte S.G."/>
            <person name="Kleemann J."/>
            <person name="Torres M.F."/>
            <person name="Damm U."/>
            <person name="Buiate E.A."/>
            <person name="Epstein L."/>
            <person name="Alkan N."/>
            <person name="Altmueller J."/>
            <person name="Alvarado-Balderrama L."/>
            <person name="Bauser C.A."/>
            <person name="Becker C."/>
            <person name="Birren B.W."/>
            <person name="Chen Z."/>
            <person name="Choi J."/>
            <person name="Crouch J.A."/>
            <person name="Duvick J.P."/>
            <person name="Farman M.A."/>
            <person name="Gan P."/>
            <person name="Heiman D."/>
            <person name="Henrissat B."/>
            <person name="Howard R.J."/>
            <person name="Kabbage M."/>
            <person name="Koch C."/>
            <person name="Kracher B."/>
            <person name="Kubo Y."/>
            <person name="Law A.D."/>
            <person name="Lebrun M.-H."/>
            <person name="Lee Y.-H."/>
            <person name="Miyara I."/>
            <person name="Moore N."/>
            <person name="Neumann U."/>
            <person name="Nordstroem K."/>
            <person name="Panaccione D.G."/>
            <person name="Panstruga R."/>
            <person name="Place M."/>
            <person name="Proctor R.H."/>
            <person name="Prusky D."/>
            <person name="Rech G."/>
            <person name="Reinhardt R."/>
            <person name="Rollins J.A."/>
            <person name="Rounsley S."/>
            <person name="Schardl C.L."/>
            <person name="Schwartz D.C."/>
            <person name="Shenoy N."/>
            <person name="Shirasu K."/>
            <person name="Sikhakolli U.R."/>
            <person name="Stueber K."/>
            <person name="Sukno S.A."/>
            <person name="Sweigard J.A."/>
            <person name="Takano Y."/>
            <person name="Takahara H."/>
            <person name="Trail F."/>
            <person name="van der Does H.C."/>
            <person name="Voll L.M."/>
            <person name="Will I."/>
            <person name="Young S."/>
            <person name="Zeng Q."/>
            <person name="Zhang J."/>
            <person name="Zhou S."/>
            <person name="Dickman M.B."/>
            <person name="Schulze-Lefert P."/>
            <person name="Ver Loren van Themaat E."/>
            <person name="Ma L.-J."/>
            <person name="Vaillancourt L.J."/>
        </authorList>
    </citation>
    <scope>NUCLEOTIDE SEQUENCE [LARGE SCALE GENOMIC DNA]</scope>
    <source>
        <strain evidence="2">IMI 349063</strain>
    </source>
</reference>
<evidence type="ECO:0008006" key="3">
    <source>
        <dbReference type="Google" id="ProtNLM"/>
    </source>
</evidence>
<evidence type="ECO:0000313" key="2">
    <source>
        <dbReference type="Proteomes" id="UP000007174"/>
    </source>
</evidence>
<dbReference type="Gene3D" id="3.40.50.1820">
    <property type="entry name" value="alpha/beta hydrolase"/>
    <property type="match status" value="1"/>
</dbReference>
<name>H1V7X6_COLHI</name>
<protein>
    <recommendedName>
        <fullName evidence="3">Alpha/beta hydrolase fold-3 domain-containing protein</fullName>
    </recommendedName>
</protein>
<dbReference type="Proteomes" id="UP000007174">
    <property type="component" value="Unassembled WGS sequence"/>
</dbReference>
<dbReference type="AlphaFoldDB" id="H1V7X6"/>
<dbReference type="InterPro" id="IPR029058">
    <property type="entry name" value="AB_hydrolase_fold"/>
</dbReference>
<dbReference type="STRING" id="759273.H1V7X6"/>
<dbReference type="VEuPathDB" id="FungiDB:CH63R_05469"/>
<dbReference type="EMBL" id="CACQ02001929">
    <property type="protein sequence ID" value="CCF36328.1"/>
    <property type="molecule type" value="Genomic_DNA"/>
</dbReference>